<reference evidence="11 12" key="1">
    <citation type="submission" date="2019-09" db="EMBL/GenBank/DDBJ databases">
        <title>Segnochrobactrum spirostomi gen. nov., sp. nov., isolated from the ciliate Spirostomum cf. yagiui and description of a novel family, Segnochrobactraceae fam. nov. within the order Rhizobiales of the class Alphaproteobacteria.</title>
        <authorList>
            <person name="Akter S."/>
            <person name="Shazib S.U.A."/>
            <person name="Shin M.K."/>
        </authorList>
    </citation>
    <scope>NUCLEOTIDE SEQUENCE [LARGE SCALE GENOMIC DNA]</scope>
    <source>
        <strain evidence="11 12">Sp-1</strain>
    </source>
</reference>
<evidence type="ECO:0000256" key="7">
    <source>
        <dbReference type="ARBA" id="ARBA00023270"/>
    </source>
</evidence>
<comment type="subcellular location">
    <subcellularLocation>
        <location evidence="1">Cytoplasmic granule</location>
    </subcellularLocation>
</comment>
<dbReference type="InterPro" id="IPR011343">
    <property type="entry name" value="DeoC"/>
</dbReference>
<dbReference type="GO" id="GO:0004139">
    <property type="term" value="F:deoxyribose-phosphate aldolase activity"/>
    <property type="evidence" value="ECO:0007669"/>
    <property type="project" value="UniProtKB-UniRule"/>
</dbReference>
<evidence type="ECO:0000256" key="4">
    <source>
        <dbReference type="ARBA" id="ARBA00012515"/>
    </source>
</evidence>
<dbReference type="GO" id="GO:0005737">
    <property type="term" value="C:cytoplasm"/>
    <property type="evidence" value="ECO:0007669"/>
    <property type="project" value="InterPro"/>
</dbReference>
<evidence type="ECO:0000256" key="9">
    <source>
        <dbReference type="NCBIfam" id="TIGR00126"/>
    </source>
</evidence>
<dbReference type="GO" id="GO:0016052">
    <property type="term" value="P:carbohydrate catabolic process"/>
    <property type="evidence" value="ECO:0007669"/>
    <property type="project" value="TreeGrafter"/>
</dbReference>
<dbReference type="FunFam" id="3.20.20.70:FF:000103">
    <property type="entry name" value="Putative deoxyribose-phosphate aldolase"/>
    <property type="match status" value="1"/>
</dbReference>
<evidence type="ECO:0000256" key="10">
    <source>
        <dbReference type="SAM" id="MobiDB-lite"/>
    </source>
</evidence>
<dbReference type="AlphaFoldDB" id="A0A6A7Y8M3"/>
<dbReference type="GO" id="GO:0009264">
    <property type="term" value="P:deoxyribonucleotide catabolic process"/>
    <property type="evidence" value="ECO:0007669"/>
    <property type="project" value="UniProtKB-UniRule"/>
</dbReference>
<dbReference type="EC" id="4.1.2.4" evidence="4 9"/>
<accession>A0A6A7Y8M3</accession>
<feature type="region of interest" description="Disordered" evidence="10">
    <location>
        <begin position="1"/>
        <end position="23"/>
    </location>
</feature>
<dbReference type="CDD" id="cd00959">
    <property type="entry name" value="DeoC"/>
    <property type="match status" value="1"/>
</dbReference>
<comment type="caution">
    <text evidence="11">The sequence shown here is derived from an EMBL/GenBank/DDBJ whole genome shotgun (WGS) entry which is preliminary data.</text>
</comment>
<dbReference type="InterPro" id="IPR002915">
    <property type="entry name" value="DeoC/FbaB/LacD_aldolase"/>
</dbReference>
<evidence type="ECO:0000256" key="1">
    <source>
        <dbReference type="ARBA" id="ARBA00004463"/>
    </source>
</evidence>
<evidence type="ECO:0000256" key="5">
    <source>
        <dbReference type="ARBA" id="ARBA00022490"/>
    </source>
</evidence>
<sequence length="333" mass="35738">MLQTSPHQNPAAPGGAPEIVRNPGTALRPNLFEDIRINASASERRAASLPARRSVKKAYQAAWLVKAITVIDLTTLAGDDTAGRVHRLCEKAKRPVRDDLVEALGLADAPPKVGAVCVYPTMVAAAVKALRGSAIPVASVATGFPAGLTPLPLRLEEIRYAVGEGADEIDIVITREHVLTQNWQALYDEVAAMREACGAAHLKAILATGDLKTLGNVYKASMVAMQAGADFIKTSTGKEDVNATLPVSLTMVRALRDFGDATGFQIGFKPAGGLRTAKDAMNWLILMKEELGRRWLEPDLFRIGASSMLGDIERQLEHYVTGRYSAALRHPLA</sequence>
<keyword evidence="12" id="KW-1185">Reference proteome</keyword>
<dbReference type="RefSeq" id="WP_153489973.1">
    <property type="nucleotide sequence ID" value="NZ_VWNA01000003.1"/>
</dbReference>
<dbReference type="PANTHER" id="PTHR10889:SF3">
    <property type="entry name" value="DEOXYRIBOSE-PHOSPHATE ALDOLASE"/>
    <property type="match status" value="1"/>
</dbReference>
<keyword evidence="5" id="KW-0963">Cytoplasm</keyword>
<evidence type="ECO:0000313" key="12">
    <source>
        <dbReference type="Proteomes" id="UP000332515"/>
    </source>
</evidence>
<gene>
    <name evidence="11" type="primary">deoC</name>
    <name evidence="11" type="ORF">F0357_21710</name>
</gene>
<dbReference type="PANTHER" id="PTHR10889">
    <property type="entry name" value="DEOXYRIBOSE-PHOSPHATE ALDOLASE"/>
    <property type="match status" value="1"/>
</dbReference>
<evidence type="ECO:0000313" key="11">
    <source>
        <dbReference type="EMBL" id="MQT15226.1"/>
    </source>
</evidence>
<keyword evidence="6 11" id="KW-0456">Lyase</keyword>
<comment type="similarity">
    <text evidence="3">Belongs to the DeoC/FbaB aldolase family. DeoC type 2 subfamily.</text>
</comment>
<evidence type="ECO:0000256" key="6">
    <source>
        <dbReference type="ARBA" id="ARBA00023239"/>
    </source>
</evidence>
<dbReference type="InterPro" id="IPR013785">
    <property type="entry name" value="Aldolase_TIM"/>
</dbReference>
<evidence type="ECO:0000256" key="8">
    <source>
        <dbReference type="ARBA" id="ARBA00048791"/>
    </source>
</evidence>
<dbReference type="NCBIfam" id="TIGR00126">
    <property type="entry name" value="deoC"/>
    <property type="match status" value="1"/>
</dbReference>
<comment type="pathway">
    <text evidence="2">Carbohydrate degradation; 2-deoxy-D-ribose 1-phosphate degradation; D-glyceraldehyde 3-phosphate and acetaldehyde from 2-deoxy-alpha-D-ribose 1-phosphate: step 2/2.</text>
</comment>
<organism evidence="11 12">
    <name type="scientific">Segnochrobactrum spirostomi</name>
    <dbReference type="NCBI Taxonomy" id="2608987"/>
    <lineage>
        <taxon>Bacteria</taxon>
        <taxon>Pseudomonadati</taxon>
        <taxon>Pseudomonadota</taxon>
        <taxon>Alphaproteobacteria</taxon>
        <taxon>Hyphomicrobiales</taxon>
        <taxon>Segnochrobactraceae</taxon>
        <taxon>Segnochrobactrum</taxon>
    </lineage>
</organism>
<evidence type="ECO:0000256" key="2">
    <source>
        <dbReference type="ARBA" id="ARBA00004816"/>
    </source>
</evidence>
<dbReference type="SMART" id="SM01133">
    <property type="entry name" value="DeoC"/>
    <property type="match status" value="1"/>
</dbReference>
<evidence type="ECO:0000256" key="3">
    <source>
        <dbReference type="ARBA" id="ARBA00009473"/>
    </source>
</evidence>
<keyword evidence="7" id="KW-0704">Schiff base</keyword>
<name>A0A6A7Y8M3_9HYPH</name>
<dbReference type="EMBL" id="VWNA01000003">
    <property type="protein sequence ID" value="MQT15226.1"/>
    <property type="molecule type" value="Genomic_DNA"/>
</dbReference>
<protein>
    <recommendedName>
        <fullName evidence="4 9">Deoxyribose-phosphate aldolase</fullName>
        <ecNumber evidence="4 9">4.1.2.4</ecNumber>
    </recommendedName>
</protein>
<dbReference type="Proteomes" id="UP000332515">
    <property type="component" value="Unassembled WGS sequence"/>
</dbReference>
<comment type="catalytic activity">
    <reaction evidence="8">
        <text>2-deoxy-D-ribose 5-phosphate = D-glyceraldehyde 3-phosphate + acetaldehyde</text>
        <dbReference type="Rhea" id="RHEA:12821"/>
        <dbReference type="ChEBI" id="CHEBI:15343"/>
        <dbReference type="ChEBI" id="CHEBI:59776"/>
        <dbReference type="ChEBI" id="CHEBI:62877"/>
        <dbReference type="EC" id="4.1.2.4"/>
    </reaction>
</comment>
<dbReference type="SUPFAM" id="SSF51569">
    <property type="entry name" value="Aldolase"/>
    <property type="match status" value="1"/>
</dbReference>
<dbReference type="Pfam" id="PF01791">
    <property type="entry name" value="DeoC"/>
    <property type="match status" value="1"/>
</dbReference>
<proteinExistence type="inferred from homology"/>
<dbReference type="Gene3D" id="3.20.20.70">
    <property type="entry name" value="Aldolase class I"/>
    <property type="match status" value="1"/>
</dbReference>